<comment type="caution">
    <text evidence="3">The sequence shown here is derived from an EMBL/GenBank/DDBJ whole genome shotgun (WGS) entry which is preliminary data.</text>
</comment>
<dbReference type="InterPro" id="IPR004864">
    <property type="entry name" value="LEA_2"/>
</dbReference>
<dbReference type="EMBL" id="JAHZSS010000014">
    <property type="protein sequence ID" value="MBW8191768.1"/>
    <property type="molecule type" value="Genomic_DNA"/>
</dbReference>
<dbReference type="PROSITE" id="PS51257">
    <property type="entry name" value="PROKAR_LIPOPROTEIN"/>
    <property type="match status" value="1"/>
</dbReference>
<reference evidence="3" key="1">
    <citation type="submission" date="2021-07" db="EMBL/GenBank/DDBJ databases">
        <title>Neiella marina sp. nov., isolated from the intestinal content of sea cucumber Apostichopus japonicus.</title>
        <authorList>
            <person name="Bai X."/>
        </authorList>
    </citation>
    <scope>NUCLEOTIDE SEQUENCE</scope>
    <source>
        <strain evidence="3">126</strain>
    </source>
</reference>
<dbReference type="Pfam" id="PF03168">
    <property type="entry name" value="LEA_2"/>
    <property type="match status" value="1"/>
</dbReference>
<dbReference type="InterPro" id="IPR013990">
    <property type="entry name" value="WHy-dom"/>
</dbReference>
<dbReference type="Proteomes" id="UP001166251">
    <property type="component" value="Unassembled WGS sequence"/>
</dbReference>
<accession>A0ABS7EIQ4</accession>
<feature type="chain" id="PRO_5045444478" evidence="1">
    <location>
        <begin position="23"/>
        <end position="166"/>
    </location>
</feature>
<evidence type="ECO:0000259" key="2">
    <source>
        <dbReference type="SMART" id="SM00769"/>
    </source>
</evidence>
<dbReference type="SMART" id="SM00769">
    <property type="entry name" value="WHy"/>
    <property type="match status" value="1"/>
</dbReference>
<dbReference type="Gene3D" id="2.60.40.1820">
    <property type="match status" value="1"/>
</dbReference>
<gene>
    <name evidence="3" type="ORF">K0504_12045</name>
</gene>
<sequence>MIGKILHLPVVLALAILMQGCASMPPSDPPTVTLTGIKPELSKSAPRFILSLRVVNPNDRAIELAGAAYSLALNDFDVVSGATSDLPIVPAYGEAEFELPAQLSLFDSVRLATSFISKSGDPLKAIDYEVKIKLDTGGLWPAIRFTEAGQLNPEDLLKASGNGRPL</sequence>
<evidence type="ECO:0000256" key="1">
    <source>
        <dbReference type="SAM" id="SignalP"/>
    </source>
</evidence>
<evidence type="ECO:0000313" key="3">
    <source>
        <dbReference type="EMBL" id="MBW8191768.1"/>
    </source>
</evidence>
<proteinExistence type="predicted"/>
<dbReference type="RefSeq" id="WP_220104444.1">
    <property type="nucleotide sequence ID" value="NZ_JAHZSS010000014.1"/>
</dbReference>
<keyword evidence="1" id="KW-0732">Signal</keyword>
<dbReference type="SUPFAM" id="SSF117070">
    <property type="entry name" value="LEA14-like"/>
    <property type="match status" value="1"/>
</dbReference>
<organism evidence="3 4">
    <name type="scientific">Neiella holothuriorum</name>
    <dbReference type="NCBI Taxonomy" id="2870530"/>
    <lineage>
        <taxon>Bacteria</taxon>
        <taxon>Pseudomonadati</taxon>
        <taxon>Pseudomonadota</taxon>
        <taxon>Gammaproteobacteria</taxon>
        <taxon>Alteromonadales</taxon>
        <taxon>Echinimonadaceae</taxon>
        <taxon>Neiella</taxon>
    </lineage>
</organism>
<feature type="signal peptide" evidence="1">
    <location>
        <begin position="1"/>
        <end position="22"/>
    </location>
</feature>
<keyword evidence="4" id="KW-1185">Reference proteome</keyword>
<feature type="domain" description="Water stress and hypersensitive response" evidence="2">
    <location>
        <begin position="32"/>
        <end position="154"/>
    </location>
</feature>
<protein>
    <submittedName>
        <fullName evidence="3">LEA type 2 family protein</fullName>
    </submittedName>
</protein>
<evidence type="ECO:0000313" key="4">
    <source>
        <dbReference type="Proteomes" id="UP001166251"/>
    </source>
</evidence>
<name>A0ABS7EIQ4_9GAMM</name>